<gene>
    <name evidence="2" type="ORF">METZ01_LOCUS362712</name>
</gene>
<feature type="region of interest" description="Disordered" evidence="1">
    <location>
        <begin position="1"/>
        <end position="34"/>
    </location>
</feature>
<proteinExistence type="predicted"/>
<accession>A0A382SKY5</accession>
<dbReference type="AlphaFoldDB" id="A0A382SKY5"/>
<dbReference type="EMBL" id="UINC01129456">
    <property type="protein sequence ID" value="SVD09858.1"/>
    <property type="molecule type" value="Genomic_DNA"/>
</dbReference>
<evidence type="ECO:0000313" key="2">
    <source>
        <dbReference type="EMBL" id="SVD09858.1"/>
    </source>
</evidence>
<sequence>MTGPHPIDSDEERSDAPIVDVRQGGDRHPTTHGKSTMYEHHCHRHGHSAGVHVSSSRVHPAHVVAGPVSANLASVKPGTSWHVDFSTFTSYRTTGFTKTGQRPRGANS</sequence>
<reference evidence="2" key="1">
    <citation type="submission" date="2018-05" db="EMBL/GenBank/DDBJ databases">
        <authorList>
            <person name="Lanie J.A."/>
            <person name="Ng W.-L."/>
            <person name="Kazmierczak K.M."/>
            <person name="Andrzejewski T.M."/>
            <person name="Davidsen T.M."/>
            <person name="Wayne K.J."/>
            <person name="Tettelin H."/>
            <person name="Glass J.I."/>
            <person name="Rusch D."/>
            <person name="Podicherti R."/>
            <person name="Tsui H.-C.T."/>
            <person name="Winkler M.E."/>
        </authorList>
    </citation>
    <scope>NUCLEOTIDE SEQUENCE</scope>
</reference>
<evidence type="ECO:0000256" key="1">
    <source>
        <dbReference type="SAM" id="MobiDB-lite"/>
    </source>
</evidence>
<name>A0A382SKY5_9ZZZZ</name>
<organism evidence="2">
    <name type="scientific">marine metagenome</name>
    <dbReference type="NCBI Taxonomy" id="408172"/>
    <lineage>
        <taxon>unclassified sequences</taxon>
        <taxon>metagenomes</taxon>
        <taxon>ecological metagenomes</taxon>
    </lineage>
</organism>
<protein>
    <submittedName>
        <fullName evidence="2">Uncharacterized protein</fullName>
    </submittedName>
</protein>